<dbReference type="InterPro" id="IPR000551">
    <property type="entry name" value="MerR-type_HTH_dom"/>
</dbReference>
<accession>A0A7X0SS17</accession>
<dbReference type="Proteomes" id="UP000564644">
    <property type="component" value="Unassembled WGS sequence"/>
</dbReference>
<organism evidence="3 4">
    <name type="scientific">Cohnella zeiphila</name>
    <dbReference type="NCBI Taxonomy" id="2761120"/>
    <lineage>
        <taxon>Bacteria</taxon>
        <taxon>Bacillati</taxon>
        <taxon>Bacillota</taxon>
        <taxon>Bacilli</taxon>
        <taxon>Bacillales</taxon>
        <taxon>Paenibacillaceae</taxon>
        <taxon>Cohnella</taxon>
    </lineage>
</organism>
<keyword evidence="4" id="KW-1185">Reference proteome</keyword>
<name>A0A7X0SS17_9BACL</name>
<dbReference type="InterPro" id="IPR009061">
    <property type="entry name" value="DNA-bd_dom_put_sf"/>
</dbReference>
<dbReference type="AlphaFoldDB" id="A0A7X0SS17"/>
<dbReference type="PANTHER" id="PTHR30204:SF98">
    <property type="entry name" value="HTH-TYPE TRANSCRIPTIONAL REGULATOR ADHR"/>
    <property type="match status" value="1"/>
</dbReference>
<dbReference type="InterPro" id="IPR047057">
    <property type="entry name" value="MerR_fam"/>
</dbReference>
<dbReference type="Pfam" id="PF13411">
    <property type="entry name" value="MerR_1"/>
    <property type="match status" value="1"/>
</dbReference>
<protein>
    <submittedName>
        <fullName evidence="3">MerR family transcriptional regulator</fullName>
    </submittedName>
</protein>
<dbReference type="GO" id="GO:0003700">
    <property type="term" value="F:DNA-binding transcription factor activity"/>
    <property type="evidence" value="ECO:0007669"/>
    <property type="project" value="InterPro"/>
</dbReference>
<proteinExistence type="predicted"/>
<evidence type="ECO:0000313" key="4">
    <source>
        <dbReference type="Proteomes" id="UP000564644"/>
    </source>
</evidence>
<feature type="domain" description="HTH merR-type" evidence="2">
    <location>
        <begin position="1"/>
        <end position="71"/>
    </location>
</feature>
<sequence length="134" mass="15751">MSYSMSYIEEHLNITANTLRFYEKEGLLKEISRDSRGRRVYNDQDIAHLEFIRCLRATGMPISGIKQYLELHELGDKTLSERKEILIQHKLKIQEKLNEDLKHLEMVSYKAAMCELKVNEIDPKQIFLNNQPAV</sequence>
<dbReference type="SUPFAM" id="SSF46955">
    <property type="entry name" value="Putative DNA-binding domain"/>
    <property type="match status" value="1"/>
</dbReference>
<gene>
    <name evidence="3" type="ORF">H7C18_29670</name>
</gene>
<dbReference type="PRINTS" id="PR00040">
    <property type="entry name" value="HTHMERR"/>
</dbReference>
<reference evidence="3 4" key="1">
    <citation type="submission" date="2020-08" db="EMBL/GenBank/DDBJ databases">
        <title>Cohnella phylogeny.</title>
        <authorList>
            <person name="Dunlap C."/>
        </authorList>
    </citation>
    <scope>NUCLEOTIDE SEQUENCE [LARGE SCALE GENOMIC DNA]</scope>
    <source>
        <strain evidence="3 4">CBP 2801</strain>
    </source>
</reference>
<comment type="caution">
    <text evidence="3">The sequence shown here is derived from an EMBL/GenBank/DDBJ whole genome shotgun (WGS) entry which is preliminary data.</text>
</comment>
<dbReference type="SMART" id="SM00422">
    <property type="entry name" value="HTH_MERR"/>
    <property type="match status" value="1"/>
</dbReference>
<dbReference type="CDD" id="cd01109">
    <property type="entry name" value="HTH_YyaN"/>
    <property type="match status" value="1"/>
</dbReference>
<keyword evidence="1" id="KW-0238">DNA-binding</keyword>
<dbReference type="GO" id="GO:0003677">
    <property type="term" value="F:DNA binding"/>
    <property type="evidence" value="ECO:0007669"/>
    <property type="project" value="UniProtKB-KW"/>
</dbReference>
<evidence type="ECO:0000313" key="3">
    <source>
        <dbReference type="EMBL" id="MBB6735088.1"/>
    </source>
</evidence>
<dbReference type="PANTHER" id="PTHR30204">
    <property type="entry name" value="REDOX-CYCLING DRUG-SENSING TRANSCRIPTIONAL ACTIVATOR SOXR"/>
    <property type="match status" value="1"/>
</dbReference>
<dbReference type="PROSITE" id="PS50937">
    <property type="entry name" value="HTH_MERR_2"/>
    <property type="match status" value="1"/>
</dbReference>
<evidence type="ECO:0000256" key="1">
    <source>
        <dbReference type="ARBA" id="ARBA00023125"/>
    </source>
</evidence>
<dbReference type="EMBL" id="JACJVO010000042">
    <property type="protein sequence ID" value="MBB6735088.1"/>
    <property type="molecule type" value="Genomic_DNA"/>
</dbReference>
<evidence type="ECO:0000259" key="2">
    <source>
        <dbReference type="PROSITE" id="PS50937"/>
    </source>
</evidence>
<dbReference type="Gene3D" id="1.10.1660.10">
    <property type="match status" value="1"/>
</dbReference>